<name>A0A239F2N6_9ACTN</name>
<evidence type="ECO:0000313" key="1">
    <source>
        <dbReference type="EMBL" id="SNS51095.1"/>
    </source>
</evidence>
<dbReference type="AlphaFoldDB" id="A0A239F2N6"/>
<protein>
    <submittedName>
        <fullName evidence="1">Uncharacterized protein</fullName>
    </submittedName>
</protein>
<organism evidence="1 2">
    <name type="scientific">Actinacidiphila glaucinigra</name>
    <dbReference type="NCBI Taxonomy" id="235986"/>
    <lineage>
        <taxon>Bacteria</taxon>
        <taxon>Bacillati</taxon>
        <taxon>Actinomycetota</taxon>
        <taxon>Actinomycetes</taxon>
        <taxon>Kitasatosporales</taxon>
        <taxon>Streptomycetaceae</taxon>
        <taxon>Actinacidiphila</taxon>
    </lineage>
</organism>
<dbReference type="RefSeq" id="WP_089224252.1">
    <property type="nucleotide sequence ID" value="NZ_FZOF01000006.1"/>
</dbReference>
<gene>
    <name evidence="1" type="ORF">SAMN05216252_106280</name>
</gene>
<sequence>MSEQIPKGVVEYWDDATQTYYERLSDGTVMSRPYSEGEMAALAARQGLDALQAEALAALTYMDERIDLCLAFLAKPAPTPEETAAQIAVLSDLSAYTAGATKRLIKVFSVMLNRPIA</sequence>
<dbReference type="EMBL" id="FZOF01000006">
    <property type="protein sequence ID" value="SNS51095.1"/>
    <property type="molecule type" value="Genomic_DNA"/>
</dbReference>
<accession>A0A239F2N6</accession>
<keyword evidence="2" id="KW-1185">Reference proteome</keyword>
<dbReference type="OrthoDB" id="10014209at2"/>
<reference evidence="1 2" key="1">
    <citation type="submission" date="2017-06" db="EMBL/GenBank/DDBJ databases">
        <authorList>
            <person name="Kim H.J."/>
            <person name="Triplett B.A."/>
        </authorList>
    </citation>
    <scope>NUCLEOTIDE SEQUENCE [LARGE SCALE GENOMIC DNA]</scope>
    <source>
        <strain evidence="1 2">CGMCC 4.1858</strain>
    </source>
</reference>
<proteinExistence type="predicted"/>
<dbReference type="Proteomes" id="UP000198280">
    <property type="component" value="Unassembled WGS sequence"/>
</dbReference>
<evidence type="ECO:0000313" key="2">
    <source>
        <dbReference type="Proteomes" id="UP000198280"/>
    </source>
</evidence>